<keyword evidence="3" id="KW-1185">Reference proteome</keyword>
<keyword evidence="1" id="KW-0812">Transmembrane</keyword>
<gene>
    <name evidence="2" type="ORF">EDC49_1774</name>
</gene>
<dbReference type="Proteomes" id="UP000276901">
    <property type="component" value="Unassembled WGS sequence"/>
</dbReference>
<reference evidence="2 3" key="1">
    <citation type="submission" date="2018-11" db="EMBL/GenBank/DDBJ databases">
        <title>Genomic Encyclopedia of Type Strains, Phase IV (KMG-IV): sequencing the most valuable type-strain genomes for metagenomic binning, comparative biology and taxonomic classification.</title>
        <authorList>
            <person name="Goeker M."/>
        </authorList>
    </citation>
    <scope>NUCLEOTIDE SEQUENCE [LARGE SCALE GENOMIC DNA]</scope>
    <source>
        <strain evidence="2 3">DSM 25797</strain>
    </source>
</reference>
<sequence>MIDFIKIVFSSFLGSLFLYFSLVYIWGVHQELYTFLCKTMLPIIIIMIIGKLK</sequence>
<protein>
    <submittedName>
        <fullName evidence="2">Uncharacterized protein</fullName>
    </submittedName>
</protein>
<comment type="caution">
    <text evidence="2">The sequence shown here is derived from an EMBL/GenBank/DDBJ whole genome shotgun (WGS) entry which is preliminary data.</text>
</comment>
<feature type="transmembrane region" description="Helical" evidence="1">
    <location>
        <begin position="32"/>
        <end position="50"/>
    </location>
</feature>
<evidence type="ECO:0000313" key="2">
    <source>
        <dbReference type="EMBL" id="RPE91976.1"/>
    </source>
</evidence>
<proteinExistence type="predicted"/>
<name>A0ABX9XPE2_9PAST</name>
<organism evidence="2 3">
    <name type="scientific">Frederiksenia canicola</name>
    <dbReference type="NCBI Taxonomy" id="123824"/>
    <lineage>
        <taxon>Bacteria</taxon>
        <taxon>Pseudomonadati</taxon>
        <taxon>Pseudomonadota</taxon>
        <taxon>Gammaproteobacteria</taxon>
        <taxon>Pasteurellales</taxon>
        <taxon>Pasteurellaceae</taxon>
        <taxon>Frederiksenia</taxon>
    </lineage>
</organism>
<keyword evidence="1" id="KW-0472">Membrane</keyword>
<accession>A0ABX9XPE2</accession>
<keyword evidence="1" id="KW-1133">Transmembrane helix</keyword>
<evidence type="ECO:0000313" key="3">
    <source>
        <dbReference type="Proteomes" id="UP000276901"/>
    </source>
</evidence>
<feature type="transmembrane region" description="Helical" evidence="1">
    <location>
        <begin position="7"/>
        <end position="26"/>
    </location>
</feature>
<evidence type="ECO:0000256" key="1">
    <source>
        <dbReference type="SAM" id="Phobius"/>
    </source>
</evidence>
<dbReference type="EMBL" id="RKQT01000004">
    <property type="protein sequence ID" value="RPE91976.1"/>
    <property type="molecule type" value="Genomic_DNA"/>
</dbReference>